<dbReference type="SUPFAM" id="SSF51735">
    <property type="entry name" value="NAD(P)-binding Rossmann-fold domains"/>
    <property type="match status" value="1"/>
</dbReference>
<organism evidence="4 5">
    <name type="scientific">Orrella marina</name>
    <dbReference type="NCBI Taxonomy" id="2163011"/>
    <lineage>
        <taxon>Bacteria</taxon>
        <taxon>Pseudomonadati</taxon>
        <taxon>Pseudomonadota</taxon>
        <taxon>Betaproteobacteria</taxon>
        <taxon>Burkholderiales</taxon>
        <taxon>Alcaligenaceae</taxon>
        <taxon>Orrella</taxon>
    </lineage>
</organism>
<feature type="domain" description="NAD-dependent epimerase/dehydratase" evidence="3">
    <location>
        <begin position="3"/>
        <end position="233"/>
    </location>
</feature>
<dbReference type="InterPro" id="IPR036291">
    <property type="entry name" value="NAD(P)-bd_dom_sf"/>
</dbReference>
<keyword evidence="5" id="KW-1185">Reference proteome</keyword>
<dbReference type="AlphaFoldDB" id="A0A2R4XGU7"/>
<accession>A0A2R4XGU7</accession>
<protein>
    <recommendedName>
        <fullName evidence="3">NAD-dependent epimerase/dehydratase domain-containing protein</fullName>
    </recommendedName>
</protein>
<dbReference type="PANTHER" id="PTHR43000">
    <property type="entry name" value="DTDP-D-GLUCOSE 4,6-DEHYDRATASE-RELATED"/>
    <property type="match status" value="1"/>
</dbReference>
<name>A0A2R4XGU7_9BURK</name>
<comment type="pathway">
    <text evidence="1">Bacterial outer membrane biogenesis; LPS O-antigen biosynthesis.</text>
</comment>
<comment type="similarity">
    <text evidence="2">Belongs to the NAD(P)-dependent epimerase/dehydratase family.</text>
</comment>
<dbReference type="KEGG" id="boz:DBV39_04125"/>
<dbReference type="EMBL" id="CP028901">
    <property type="protein sequence ID" value="AWB33040.1"/>
    <property type="molecule type" value="Genomic_DNA"/>
</dbReference>
<evidence type="ECO:0000313" key="5">
    <source>
        <dbReference type="Proteomes" id="UP000244571"/>
    </source>
</evidence>
<dbReference type="CDD" id="cd08946">
    <property type="entry name" value="SDR_e"/>
    <property type="match status" value="1"/>
</dbReference>
<dbReference type="Gene3D" id="3.40.50.720">
    <property type="entry name" value="NAD(P)-binding Rossmann-like Domain"/>
    <property type="match status" value="1"/>
</dbReference>
<dbReference type="OrthoDB" id="9801056at2"/>
<reference evidence="4 5" key="1">
    <citation type="submission" date="2018-04" db="EMBL/GenBank/DDBJ databases">
        <title>Bordetella sp. HZ20 isolated from seawater.</title>
        <authorList>
            <person name="Sun C."/>
        </authorList>
    </citation>
    <scope>NUCLEOTIDE SEQUENCE [LARGE SCALE GENOMIC DNA]</scope>
    <source>
        <strain evidence="4 5">HZ20</strain>
    </source>
</reference>
<proteinExistence type="inferred from homology"/>
<dbReference type="Proteomes" id="UP000244571">
    <property type="component" value="Chromosome"/>
</dbReference>
<evidence type="ECO:0000259" key="3">
    <source>
        <dbReference type="Pfam" id="PF01370"/>
    </source>
</evidence>
<sequence length="282" mass="31054">MKIFLTGGTGFVGSHFLREVQKSGHEVVAQCRPGSRPRLQPSQNPLWIERPLDHNFEVELAGCETLVHLASHTPNPPYAPLDECLYWNVYATTRLLQQAARQGVQNVLVAGTCFEYGAAAEGIDFVHPGTEMRPSLSYPISKAAATTVCLGIARSLGLRLKILRIFQVFGEGEAASRFWPSLRKAALAGDNFSMSAGTQIRDFIPVEEVARQFVDALSFTHVEPGKPQVRNIGTGVPQTLIEFAQYWWRAWGATGELQPGQLGLRPGELQRLVADIHSVHIT</sequence>
<gene>
    <name evidence="4" type="ORF">DBV39_04125</name>
</gene>
<dbReference type="Pfam" id="PF01370">
    <property type="entry name" value="Epimerase"/>
    <property type="match status" value="1"/>
</dbReference>
<dbReference type="InterPro" id="IPR001509">
    <property type="entry name" value="Epimerase_deHydtase"/>
</dbReference>
<dbReference type="RefSeq" id="WP_108620470.1">
    <property type="nucleotide sequence ID" value="NZ_CP028901.1"/>
</dbReference>
<evidence type="ECO:0000313" key="4">
    <source>
        <dbReference type="EMBL" id="AWB33040.1"/>
    </source>
</evidence>
<evidence type="ECO:0000256" key="1">
    <source>
        <dbReference type="ARBA" id="ARBA00005125"/>
    </source>
</evidence>
<evidence type="ECO:0000256" key="2">
    <source>
        <dbReference type="ARBA" id="ARBA00007637"/>
    </source>
</evidence>